<protein>
    <submittedName>
        <fullName evidence="2">Uncharacterized protein</fullName>
    </submittedName>
</protein>
<evidence type="ECO:0000313" key="2">
    <source>
        <dbReference type="EMBL" id="MFC7339558.1"/>
    </source>
</evidence>
<proteinExistence type="predicted"/>
<sequence>VWGFFAESVSESLETRRAALETHQENYGESRKAASGIPLWPSRDPIEERGGANLYCFNFNSPIDRFDDLGHESRDQKEATRSERNSANQEGRRNNRETDQTRSVIRNMDRNSPSASGELDQRASRRASGVAAGFDAIQEAQNWLSDISGLLNIQALNNQCKEEAKRRKSSEDWKGCDACCVYSYLAPYKSSGNLIRNDIIYLQLGVYEGRCYNGQDKLFEKDAGQALHIPSIISGGEIVYPQIGQKNIKLK</sequence>
<feature type="region of interest" description="Disordered" evidence="1">
    <location>
        <begin position="67"/>
        <end position="123"/>
    </location>
</feature>
<dbReference type="Proteomes" id="UP001596472">
    <property type="component" value="Unassembled WGS sequence"/>
</dbReference>
<comment type="caution">
    <text evidence="2">The sequence shown here is derived from an EMBL/GenBank/DDBJ whole genome shotgun (WGS) entry which is preliminary data.</text>
</comment>
<organism evidence="2 3">
    <name type="scientific">Haloferula chungangensis</name>
    <dbReference type="NCBI Taxonomy" id="1048331"/>
    <lineage>
        <taxon>Bacteria</taxon>
        <taxon>Pseudomonadati</taxon>
        <taxon>Verrucomicrobiota</taxon>
        <taxon>Verrucomicrobiia</taxon>
        <taxon>Verrucomicrobiales</taxon>
        <taxon>Verrucomicrobiaceae</taxon>
        <taxon>Haloferula</taxon>
    </lineage>
</organism>
<name>A0ABW2LAR8_9BACT</name>
<feature type="compositionally biased region" description="Basic and acidic residues" evidence="1">
    <location>
        <begin position="67"/>
        <end position="100"/>
    </location>
</feature>
<evidence type="ECO:0000313" key="3">
    <source>
        <dbReference type="Proteomes" id="UP001596472"/>
    </source>
</evidence>
<dbReference type="RefSeq" id="WP_379716602.1">
    <property type="nucleotide sequence ID" value="NZ_JBHTBS010000019.1"/>
</dbReference>
<gene>
    <name evidence="2" type="ORF">ACFQY0_20370</name>
</gene>
<accession>A0ABW2LAR8</accession>
<evidence type="ECO:0000256" key="1">
    <source>
        <dbReference type="SAM" id="MobiDB-lite"/>
    </source>
</evidence>
<feature type="non-terminal residue" evidence="2">
    <location>
        <position position="1"/>
    </location>
</feature>
<reference evidence="3" key="1">
    <citation type="journal article" date="2019" name="Int. J. Syst. Evol. Microbiol.">
        <title>The Global Catalogue of Microorganisms (GCM) 10K type strain sequencing project: providing services to taxonomists for standard genome sequencing and annotation.</title>
        <authorList>
            <consortium name="The Broad Institute Genomics Platform"/>
            <consortium name="The Broad Institute Genome Sequencing Center for Infectious Disease"/>
            <person name="Wu L."/>
            <person name="Ma J."/>
        </authorList>
    </citation>
    <scope>NUCLEOTIDE SEQUENCE [LARGE SCALE GENOMIC DNA]</scope>
    <source>
        <strain evidence="3">CGMCC 4.1467</strain>
    </source>
</reference>
<dbReference type="EMBL" id="JBHTBS010000019">
    <property type="protein sequence ID" value="MFC7339558.1"/>
    <property type="molecule type" value="Genomic_DNA"/>
</dbReference>
<keyword evidence="3" id="KW-1185">Reference proteome</keyword>